<proteinExistence type="predicted"/>
<accession>A0A1T4L3B9</accession>
<feature type="signal peptide" evidence="1">
    <location>
        <begin position="1"/>
        <end position="26"/>
    </location>
</feature>
<name>A0A1T4L3B9_9BACT</name>
<dbReference type="EMBL" id="FUXF01000007">
    <property type="protein sequence ID" value="SJZ49143.1"/>
    <property type="molecule type" value="Genomic_DNA"/>
</dbReference>
<keyword evidence="1" id="KW-0732">Signal</keyword>
<dbReference type="AlphaFoldDB" id="A0A1T4L3B9"/>
<organism evidence="2 3">
    <name type="scientific">Mycoplasmopsis verecunda</name>
    <dbReference type="NCBI Taxonomy" id="171291"/>
    <lineage>
        <taxon>Bacteria</taxon>
        <taxon>Bacillati</taxon>
        <taxon>Mycoplasmatota</taxon>
        <taxon>Mycoplasmoidales</taxon>
        <taxon>Metamycoplasmataceae</taxon>
        <taxon>Mycoplasmopsis</taxon>
    </lineage>
</organism>
<reference evidence="3" key="1">
    <citation type="submission" date="2017-02" db="EMBL/GenBank/DDBJ databases">
        <authorList>
            <person name="Varghese N."/>
            <person name="Submissions S."/>
        </authorList>
    </citation>
    <scope>NUCLEOTIDE SEQUENCE [LARGE SCALE GENOMIC DNA]</scope>
    <source>
        <strain evidence="3">ATCC 27862</strain>
    </source>
</reference>
<evidence type="ECO:0000256" key="1">
    <source>
        <dbReference type="SAM" id="SignalP"/>
    </source>
</evidence>
<keyword evidence="3" id="KW-1185">Reference proteome</keyword>
<evidence type="ECO:0008006" key="4">
    <source>
        <dbReference type="Google" id="ProtNLM"/>
    </source>
</evidence>
<dbReference type="RefSeq" id="WP_078747051.1">
    <property type="nucleotide sequence ID" value="NZ_CP137850.1"/>
</dbReference>
<gene>
    <name evidence="2" type="ORF">SAMN02745154_00307</name>
</gene>
<evidence type="ECO:0000313" key="3">
    <source>
        <dbReference type="Proteomes" id="UP000190389"/>
    </source>
</evidence>
<evidence type="ECO:0000313" key="2">
    <source>
        <dbReference type="EMBL" id="SJZ49143.1"/>
    </source>
</evidence>
<sequence>MLKKLKTILFSAGALSVISLPMMSLACTPRDQYLDALASWNKELKMYEDKLKVPNGEKYKYLVVAMQNASKFYNTGNLLSDEAGGHYSGNTYFNLVAQLESKQQLATYLAQQIETYPDFYNSTTLDVLSQYRLIYTADIDGTIAPLNAIDSVYKTINNLWGINSFAGIRGLINNRKQTYVEIFNKINQFAQENNSLFINEQISLISQTARLLNNKALWEQIDSVAEFLTKLNNIIAIFSSLDTSKQNSNVVSEYNVIRNDLIIKKHMQYYIQLDLIALNNLTYAFKDIYLKILATFYQTEKFSSVLDTSLINEILTDMKKLDNKYQIIINELDQNNLSNIDGLISELNDISLANIVLKDSNIKLSDEINDKIKEYILSITSKNNN</sequence>
<protein>
    <recommendedName>
        <fullName evidence="4">Lipoprotein</fullName>
    </recommendedName>
</protein>
<dbReference type="PROSITE" id="PS51257">
    <property type="entry name" value="PROKAR_LIPOPROTEIN"/>
    <property type="match status" value="1"/>
</dbReference>
<feature type="chain" id="PRO_5012436673" description="Lipoprotein" evidence="1">
    <location>
        <begin position="27"/>
        <end position="385"/>
    </location>
</feature>
<dbReference type="Proteomes" id="UP000190389">
    <property type="component" value="Unassembled WGS sequence"/>
</dbReference>
<dbReference type="STRING" id="171291.SAMN02745154_00307"/>